<dbReference type="Pfam" id="PF11951">
    <property type="entry name" value="Fungal_trans_2"/>
    <property type="match status" value="1"/>
</dbReference>
<dbReference type="CDD" id="cd00067">
    <property type="entry name" value="GAL4"/>
    <property type="match status" value="1"/>
</dbReference>
<dbReference type="EMBL" id="JACCJC010000003">
    <property type="protein sequence ID" value="KAF6240814.1"/>
    <property type="molecule type" value="Genomic_DNA"/>
</dbReference>
<gene>
    <name evidence="4" type="ORF">HO173_001487</name>
</gene>
<evidence type="ECO:0000259" key="3">
    <source>
        <dbReference type="PROSITE" id="PS50048"/>
    </source>
</evidence>
<feature type="compositionally biased region" description="Acidic residues" evidence="2">
    <location>
        <begin position="851"/>
        <end position="861"/>
    </location>
</feature>
<dbReference type="SMART" id="SM00066">
    <property type="entry name" value="GAL4"/>
    <property type="match status" value="1"/>
</dbReference>
<dbReference type="InterPro" id="IPR021858">
    <property type="entry name" value="Fun_TF"/>
</dbReference>
<feature type="region of interest" description="Disordered" evidence="2">
    <location>
        <begin position="838"/>
        <end position="861"/>
    </location>
</feature>
<dbReference type="RefSeq" id="XP_037170073.1">
    <property type="nucleotide sequence ID" value="XM_037303426.1"/>
</dbReference>
<dbReference type="Gene3D" id="4.10.240.10">
    <property type="entry name" value="Zn(2)-C6 fungal-type DNA-binding domain"/>
    <property type="match status" value="1"/>
</dbReference>
<evidence type="ECO:0000256" key="1">
    <source>
        <dbReference type="ARBA" id="ARBA00023242"/>
    </source>
</evidence>
<dbReference type="GO" id="GO:0008270">
    <property type="term" value="F:zinc ion binding"/>
    <property type="evidence" value="ECO:0007669"/>
    <property type="project" value="InterPro"/>
</dbReference>
<keyword evidence="5" id="KW-1185">Reference proteome</keyword>
<accession>A0A8H6G571</accession>
<organism evidence="4 5">
    <name type="scientific">Letharia columbiana</name>
    <dbReference type="NCBI Taxonomy" id="112416"/>
    <lineage>
        <taxon>Eukaryota</taxon>
        <taxon>Fungi</taxon>
        <taxon>Dikarya</taxon>
        <taxon>Ascomycota</taxon>
        <taxon>Pezizomycotina</taxon>
        <taxon>Lecanoromycetes</taxon>
        <taxon>OSLEUM clade</taxon>
        <taxon>Lecanoromycetidae</taxon>
        <taxon>Lecanorales</taxon>
        <taxon>Lecanorineae</taxon>
        <taxon>Parmeliaceae</taxon>
        <taxon>Letharia</taxon>
    </lineage>
</organism>
<dbReference type="SUPFAM" id="SSF57701">
    <property type="entry name" value="Zn2/Cys6 DNA-binding domain"/>
    <property type="match status" value="1"/>
</dbReference>
<dbReference type="InterPro" id="IPR001138">
    <property type="entry name" value="Zn2Cys6_DnaBD"/>
</dbReference>
<dbReference type="GeneID" id="59283161"/>
<dbReference type="InterPro" id="IPR036864">
    <property type="entry name" value="Zn2-C6_fun-type_DNA-bd_sf"/>
</dbReference>
<dbReference type="AlphaFoldDB" id="A0A8H6G571"/>
<dbReference type="OrthoDB" id="4158087at2759"/>
<comment type="caution">
    <text evidence="4">The sequence shown here is derived from an EMBL/GenBank/DDBJ whole genome shotgun (WGS) entry which is preliminary data.</text>
</comment>
<feature type="domain" description="Zn(2)-C6 fungal-type" evidence="3">
    <location>
        <begin position="15"/>
        <end position="45"/>
    </location>
</feature>
<keyword evidence="1" id="KW-0539">Nucleus</keyword>
<proteinExistence type="predicted"/>
<protein>
    <recommendedName>
        <fullName evidence="3">Zn(2)-C6 fungal-type domain-containing protein</fullName>
    </recommendedName>
</protein>
<dbReference type="Pfam" id="PF00172">
    <property type="entry name" value="Zn_clus"/>
    <property type="match status" value="1"/>
</dbReference>
<feature type="compositionally biased region" description="Polar residues" evidence="2">
    <location>
        <begin position="518"/>
        <end position="539"/>
    </location>
</feature>
<evidence type="ECO:0000313" key="4">
    <source>
        <dbReference type="EMBL" id="KAF6240814.1"/>
    </source>
</evidence>
<sequence>MEVGKRIRHAEPWRSCQTCKQGSIRCDEERPVCSNCTKSGLVCEYTRSQHTKAPKYVQADHGPLATRPSPAAQDYTLPPTSQGLASETALTSASIPPSLDPYPQSLLPLTPAKRALLAFYTEEIIPEVFPIPAVNQAWNQTIIPQAFIEPALLHALLGITSSTLMLKHVKPLNPSAAFTELQLHKVASINLINRKLQNVLDATQLSTILTVLTLFGCELGVEEDSDAIQIHLKGLRELINLRGGFDGLPVFLIQVALFGDLGFAATRRSLPSFPIVPMKPKLPKNTLDRISAGIDPRLRLLGMELMKFKDLLDPDMSQAYRDLSVVIAFRELCSGGVDVTLYEVEYFETLALRVQHHLITFLSTHLYRRDSDIQSICRVTVPIFAVRYQYNIYGPSMIMDSMVIQLYEVLSSLDLAESWKSFPSILVWAFMFGIWISKEKRMKEWFLFKLAEGSHGILSWQWIEIRDTLQTLFYVDRLQRAEFESICEEVRLLVPHAGQMQPESLKQSGPDWADPRDSNANTSMLTNAQGRQGTKQGVYSSPGAAGPKEAALVAAGATALDLAIAMIGIGMSLSPDPNPLKHGEHDACANPSNPTDSSNPCALTFGLFNNGWRQITQACTPCLGLNESQEAQGLPLIADDALAIQCQHQQMADPLFGNGGDLTRWVVAQTLPTGEIITSESLKTSTPPSLSSNSSALVDNFLLPYRFKVPDTNILLRLCFGIRRSLDRNHMRSLIAVAEDYIDEQIAALPPATPDFQHVYPVAQGRNQTFYESLDDAIWLVIGNHHQIGKLFTWDDLEDVVMGLRMYLVDGDRFWQTWFRFYVGDVAPDTTMSCMGYGSPGPEEYGRSDEMDAELAAEERR</sequence>
<dbReference type="PROSITE" id="PS50048">
    <property type="entry name" value="ZN2_CY6_FUNGAL_2"/>
    <property type="match status" value="1"/>
</dbReference>
<reference evidence="4 5" key="1">
    <citation type="journal article" date="2020" name="Genomics">
        <title>Complete, high-quality genomes from long-read metagenomic sequencing of two wolf lichen thalli reveals enigmatic genome architecture.</title>
        <authorList>
            <person name="McKenzie S.K."/>
            <person name="Walston R.F."/>
            <person name="Allen J.L."/>
        </authorList>
    </citation>
    <scope>NUCLEOTIDE SEQUENCE [LARGE SCALE GENOMIC DNA]</scope>
    <source>
        <strain evidence="4">WasteWater2</strain>
    </source>
</reference>
<evidence type="ECO:0000313" key="5">
    <source>
        <dbReference type="Proteomes" id="UP000578531"/>
    </source>
</evidence>
<evidence type="ECO:0000256" key="2">
    <source>
        <dbReference type="SAM" id="MobiDB-lite"/>
    </source>
</evidence>
<dbReference type="PANTHER" id="PTHR37540">
    <property type="entry name" value="TRANSCRIPTION FACTOR (ACR-2), PUTATIVE-RELATED-RELATED"/>
    <property type="match status" value="1"/>
</dbReference>
<name>A0A8H6G571_9LECA</name>
<dbReference type="GO" id="GO:0000981">
    <property type="term" value="F:DNA-binding transcription factor activity, RNA polymerase II-specific"/>
    <property type="evidence" value="ECO:0007669"/>
    <property type="project" value="InterPro"/>
</dbReference>
<dbReference type="PANTHER" id="PTHR37540:SF5">
    <property type="entry name" value="TRANSCRIPTION FACTOR DOMAIN-CONTAINING PROTEIN"/>
    <property type="match status" value="1"/>
</dbReference>
<feature type="region of interest" description="Disordered" evidence="2">
    <location>
        <begin position="501"/>
        <end position="542"/>
    </location>
</feature>
<dbReference type="Proteomes" id="UP000578531">
    <property type="component" value="Unassembled WGS sequence"/>
</dbReference>